<dbReference type="Gene3D" id="1.10.220.160">
    <property type="match status" value="1"/>
</dbReference>
<dbReference type="PANTHER" id="PTHR12197">
    <property type="entry name" value="HISTONE-LYSINE N-METHYLTRANSFERASE SMYD"/>
    <property type="match status" value="1"/>
</dbReference>
<proteinExistence type="predicted"/>
<dbReference type="InterPro" id="IPR050869">
    <property type="entry name" value="H3K4_H4K5_MeTrfase"/>
</dbReference>
<accession>A0A9P5YU41</accession>
<keyword evidence="2" id="KW-1185">Reference proteome</keyword>
<dbReference type="Gene3D" id="2.170.270.10">
    <property type="entry name" value="SET domain"/>
    <property type="match status" value="1"/>
</dbReference>
<dbReference type="SUPFAM" id="SSF82199">
    <property type="entry name" value="SET domain"/>
    <property type="match status" value="1"/>
</dbReference>
<dbReference type="Gene3D" id="6.10.140.2220">
    <property type="match status" value="1"/>
</dbReference>
<protein>
    <recommendedName>
        <fullName evidence="3">SET domain-containing protein</fullName>
    </recommendedName>
</protein>
<dbReference type="InterPro" id="IPR046341">
    <property type="entry name" value="SET_dom_sf"/>
</dbReference>
<dbReference type="GO" id="GO:0005634">
    <property type="term" value="C:nucleus"/>
    <property type="evidence" value="ECO:0007669"/>
    <property type="project" value="TreeGrafter"/>
</dbReference>
<evidence type="ECO:0008006" key="3">
    <source>
        <dbReference type="Google" id="ProtNLM"/>
    </source>
</evidence>
<gene>
    <name evidence="1" type="ORF">BDN70DRAFT_884572</name>
</gene>
<organism evidence="1 2">
    <name type="scientific">Pholiota conissans</name>
    <dbReference type="NCBI Taxonomy" id="109636"/>
    <lineage>
        <taxon>Eukaryota</taxon>
        <taxon>Fungi</taxon>
        <taxon>Dikarya</taxon>
        <taxon>Basidiomycota</taxon>
        <taxon>Agaricomycotina</taxon>
        <taxon>Agaricomycetes</taxon>
        <taxon>Agaricomycetidae</taxon>
        <taxon>Agaricales</taxon>
        <taxon>Agaricineae</taxon>
        <taxon>Strophariaceae</taxon>
        <taxon>Pholiota</taxon>
    </lineage>
</organism>
<dbReference type="PANTHER" id="PTHR12197:SF294">
    <property type="entry name" value="POTENTIAL PROTEIN LYSINE METHYLTRANSFERASE SET6"/>
    <property type="match status" value="1"/>
</dbReference>
<sequence>MNPSTVGSAALYDILPTSYGGRGAYARQTIPEGTLVLSCAAPYVHVIFWKFRREVCAWCFEYAFESGKNKWSVRLAEGAHGEGSGAWFCSQECRDAYLCEHQVFEGQSGNWRAEINASFAKLLSAMAKDEKHPNAGSGTLTYLDDISKDVVSQEFLEKAWTLAKDSVIDGHQKRKAEWMEELNEFEIDTARFVLEGLLRKIIEEINPVAPLLDHVDDAALGYRVSAGRWADFMALQDNELSFIRANPYMLPCQIRIYRFLRNVAANLSKPHRSRERDEKENALFQQIADRLREHLSSPEYVRALLGRDPGNVFGIWDMATDDGSEMLGWGAFVFASYYNHST</sequence>
<evidence type="ECO:0000313" key="2">
    <source>
        <dbReference type="Proteomes" id="UP000807469"/>
    </source>
</evidence>
<dbReference type="EMBL" id="MU155368">
    <property type="protein sequence ID" value="KAF9474644.1"/>
    <property type="molecule type" value="Genomic_DNA"/>
</dbReference>
<comment type="caution">
    <text evidence="1">The sequence shown here is derived from an EMBL/GenBank/DDBJ whole genome shotgun (WGS) entry which is preliminary data.</text>
</comment>
<dbReference type="Proteomes" id="UP000807469">
    <property type="component" value="Unassembled WGS sequence"/>
</dbReference>
<reference evidence="1" key="1">
    <citation type="submission" date="2020-11" db="EMBL/GenBank/DDBJ databases">
        <authorList>
            <consortium name="DOE Joint Genome Institute"/>
            <person name="Ahrendt S."/>
            <person name="Riley R."/>
            <person name="Andreopoulos W."/>
            <person name="Labutti K."/>
            <person name="Pangilinan J."/>
            <person name="Ruiz-Duenas F.J."/>
            <person name="Barrasa J.M."/>
            <person name="Sanchez-Garcia M."/>
            <person name="Camarero S."/>
            <person name="Miyauchi S."/>
            <person name="Serrano A."/>
            <person name="Linde D."/>
            <person name="Babiker R."/>
            <person name="Drula E."/>
            <person name="Ayuso-Fernandez I."/>
            <person name="Pacheco R."/>
            <person name="Padilla G."/>
            <person name="Ferreira P."/>
            <person name="Barriuso J."/>
            <person name="Kellner H."/>
            <person name="Castanera R."/>
            <person name="Alfaro M."/>
            <person name="Ramirez L."/>
            <person name="Pisabarro A.G."/>
            <person name="Kuo A."/>
            <person name="Tritt A."/>
            <person name="Lipzen A."/>
            <person name="He G."/>
            <person name="Yan M."/>
            <person name="Ng V."/>
            <person name="Cullen D."/>
            <person name="Martin F."/>
            <person name="Rosso M.-N."/>
            <person name="Henrissat B."/>
            <person name="Hibbett D."/>
            <person name="Martinez A.T."/>
            <person name="Grigoriev I.V."/>
        </authorList>
    </citation>
    <scope>NUCLEOTIDE SEQUENCE</scope>
    <source>
        <strain evidence="1">CIRM-BRFM 674</strain>
    </source>
</reference>
<name>A0A9P5YU41_9AGAR</name>
<evidence type="ECO:0000313" key="1">
    <source>
        <dbReference type="EMBL" id="KAF9474644.1"/>
    </source>
</evidence>
<dbReference type="AlphaFoldDB" id="A0A9P5YU41"/>
<dbReference type="OrthoDB" id="1028014at2759"/>